<evidence type="ECO:0000256" key="1">
    <source>
        <dbReference type="SAM" id="MobiDB-lite"/>
    </source>
</evidence>
<gene>
    <name evidence="2" type="ORF">LITE_LOCUS45495</name>
</gene>
<evidence type="ECO:0000313" key="3">
    <source>
        <dbReference type="Proteomes" id="UP001154282"/>
    </source>
</evidence>
<evidence type="ECO:0000313" key="2">
    <source>
        <dbReference type="EMBL" id="CAI0550304.1"/>
    </source>
</evidence>
<proteinExistence type="predicted"/>
<protein>
    <submittedName>
        <fullName evidence="2">Uncharacterized protein</fullName>
    </submittedName>
</protein>
<accession>A0AAV0QXQ9</accession>
<feature type="compositionally biased region" description="Low complexity" evidence="1">
    <location>
        <begin position="1"/>
        <end position="21"/>
    </location>
</feature>
<reference evidence="2" key="1">
    <citation type="submission" date="2022-08" db="EMBL/GenBank/DDBJ databases">
        <authorList>
            <person name="Gutierrez-Valencia J."/>
        </authorList>
    </citation>
    <scope>NUCLEOTIDE SEQUENCE</scope>
</reference>
<sequence>MLAPPLASLSPSPRSSSSLLLGGERRKSWEDRLHRDCRMMGGSYVKTRIGEATPVDDSNTVKVMRDGKIVQSGKYDELLGLGTDIETLVAAHDTAMELVEAGNNNSHGSEENGPKSPGGAPFSPGREAANGSSDNKLQIYYLRCVVFPSGSSTIEGQGVMALVVLCRSERERYFDVV</sequence>
<dbReference type="EMBL" id="CAMGYJ010000010">
    <property type="protein sequence ID" value="CAI0550304.1"/>
    <property type="molecule type" value="Genomic_DNA"/>
</dbReference>
<comment type="caution">
    <text evidence="2">The sequence shown here is derived from an EMBL/GenBank/DDBJ whole genome shotgun (WGS) entry which is preliminary data.</text>
</comment>
<feature type="region of interest" description="Disordered" evidence="1">
    <location>
        <begin position="102"/>
        <end position="130"/>
    </location>
</feature>
<feature type="region of interest" description="Disordered" evidence="1">
    <location>
        <begin position="1"/>
        <end position="27"/>
    </location>
</feature>
<dbReference type="AlphaFoldDB" id="A0AAV0QXQ9"/>
<keyword evidence="3" id="KW-1185">Reference proteome</keyword>
<organism evidence="2 3">
    <name type="scientific">Linum tenue</name>
    <dbReference type="NCBI Taxonomy" id="586396"/>
    <lineage>
        <taxon>Eukaryota</taxon>
        <taxon>Viridiplantae</taxon>
        <taxon>Streptophyta</taxon>
        <taxon>Embryophyta</taxon>
        <taxon>Tracheophyta</taxon>
        <taxon>Spermatophyta</taxon>
        <taxon>Magnoliopsida</taxon>
        <taxon>eudicotyledons</taxon>
        <taxon>Gunneridae</taxon>
        <taxon>Pentapetalae</taxon>
        <taxon>rosids</taxon>
        <taxon>fabids</taxon>
        <taxon>Malpighiales</taxon>
        <taxon>Linaceae</taxon>
        <taxon>Linum</taxon>
    </lineage>
</organism>
<dbReference type="Proteomes" id="UP001154282">
    <property type="component" value="Unassembled WGS sequence"/>
</dbReference>
<name>A0AAV0QXQ9_9ROSI</name>